<evidence type="ECO:0000256" key="3">
    <source>
        <dbReference type="ARBA" id="ARBA00022741"/>
    </source>
</evidence>
<evidence type="ECO:0000256" key="7">
    <source>
        <dbReference type="HAMAP-Rule" id="MF_01405"/>
    </source>
</evidence>
<evidence type="ECO:0000256" key="5">
    <source>
        <dbReference type="ARBA" id="ARBA00022842"/>
    </source>
</evidence>
<comment type="function">
    <text evidence="7">Pyrophosphatase that catalyzes the hydrolysis of nucleoside triphosphates to their monophosphate derivatives, with a high preference for the non-canonical purine nucleotides XTP (xanthosine triphosphate), dITP (deoxyinosine triphosphate) and ITP. Seems to function as a house-cleaning enzyme that removes non-canonical purine nucleotides from the nucleotide pool, thus preventing their incorporation into DNA/RNA and avoiding chromosomal lesions.</text>
</comment>
<dbReference type="Gene3D" id="3.90.950.10">
    <property type="match status" value="1"/>
</dbReference>
<dbReference type="HAMAP" id="MF_01405">
    <property type="entry name" value="Non_canon_purine_NTPase"/>
    <property type="match status" value="1"/>
</dbReference>
<feature type="binding site" evidence="7">
    <location>
        <begin position="154"/>
        <end position="157"/>
    </location>
    <ligand>
        <name>substrate</name>
    </ligand>
</feature>
<comment type="catalytic activity">
    <reaction evidence="7">
        <text>XTP + H2O = XMP + diphosphate + H(+)</text>
        <dbReference type="Rhea" id="RHEA:28610"/>
        <dbReference type="ChEBI" id="CHEBI:15377"/>
        <dbReference type="ChEBI" id="CHEBI:15378"/>
        <dbReference type="ChEBI" id="CHEBI:33019"/>
        <dbReference type="ChEBI" id="CHEBI:57464"/>
        <dbReference type="ChEBI" id="CHEBI:61314"/>
        <dbReference type="EC" id="3.6.1.66"/>
    </reaction>
</comment>
<feature type="binding site" evidence="7">
    <location>
        <position position="68"/>
    </location>
    <ligand>
        <name>Mg(2+)</name>
        <dbReference type="ChEBI" id="CHEBI:18420"/>
    </ligand>
</feature>
<name>A0ABY6MUN0_9BURK</name>
<keyword evidence="3 7" id="KW-0547">Nucleotide-binding</keyword>
<keyword evidence="10" id="KW-1185">Reference proteome</keyword>
<gene>
    <name evidence="9" type="primary">rdgB</name>
    <name evidence="9" type="ORF">OMP39_03750</name>
</gene>
<comment type="catalytic activity">
    <reaction evidence="7">
        <text>dITP + H2O = dIMP + diphosphate + H(+)</text>
        <dbReference type="Rhea" id="RHEA:28342"/>
        <dbReference type="ChEBI" id="CHEBI:15377"/>
        <dbReference type="ChEBI" id="CHEBI:15378"/>
        <dbReference type="ChEBI" id="CHEBI:33019"/>
        <dbReference type="ChEBI" id="CHEBI:61194"/>
        <dbReference type="ChEBI" id="CHEBI:61382"/>
        <dbReference type="EC" id="3.6.1.66"/>
    </reaction>
</comment>
<feature type="binding site" evidence="7">
    <location>
        <position position="69"/>
    </location>
    <ligand>
        <name>substrate</name>
    </ligand>
</feature>
<feature type="binding site" evidence="7">
    <location>
        <position position="177"/>
    </location>
    <ligand>
        <name>substrate</name>
    </ligand>
</feature>
<proteinExistence type="inferred from homology"/>
<evidence type="ECO:0000313" key="10">
    <source>
        <dbReference type="Proteomes" id="UP001163266"/>
    </source>
</evidence>
<dbReference type="InterPro" id="IPR029001">
    <property type="entry name" value="ITPase-like_fam"/>
</dbReference>
<dbReference type="SUPFAM" id="SSF52972">
    <property type="entry name" value="ITPase-like"/>
    <property type="match status" value="1"/>
</dbReference>
<dbReference type="PANTHER" id="PTHR11067">
    <property type="entry name" value="INOSINE TRIPHOSPHATE PYROPHOSPHATASE/HAM1 PROTEIN"/>
    <property type="match status" value="1"/>
</dbReference>
<evidence type="ECO:0000256" key="1">
    <source>
        <dbReference type="ARBA" id="ARBA00008023"/>
    </source>
</evidence>
<comment type="caution">
    <text evidence="7">Lacks conserved residue(s) required for the propagation of feature annotation.</text>
</comment>
<feature type="binding site" evidence="7">
    <location>
        <begin position="7"/>
        <end position="12"/>
    </location>
    <ligand>
        <name>substrate</name>
    </ligand>
</feature>
<comment type="catalytic activity">
    <reaction evidence="7">
        <text>ITP + H2O = IMP + diphosphate + H(+)</text>
        <dbReference type="Rhea" id="RHEA:29399"/>
        <dbReference type="ChEBI" id="CHEBI:15377"/>
        <dbReference type="ChEBI" id="CHEBI:15378"/>
        <dbReference type="ChEBI" id="CHEBI:33019"/>
        <dbReference type="ChEBI" id="CHEBI:58053"/>
        <dbReference type="ChEBI" id="CHEBI:61402"/>
        <dbReference type="EC" id="3.6.1.66"/>
    </reaction>
</comment>
<dbReference type="EC" id="3.6.1.66" evidence="7"/>
<comment type="similarity">
    <text evidence="1 7 8">Belongs to the HAM1 NTPase family.</text>
</comment>
<dbReference type="PANTHER" id="PTHR11067:SF9">
    <property type="entry name" value="INOSINE TRIPHOSPHATE PYROPHOSPHATASE"/>
    <property type="match status" value="1"/>
</dbReference>
<evidence type="ECO:0000256" key="8">
    <source>
        <dbReference type="RuleBase" id="RU003781"/>
    </source>
</evidence>
<dbReference type="InterPro" id="IPR020922">
    <property type="entry name" value="dITP/XTP_pyrophosphatase"/>
</dbReference>
<sequence>MRVVLASNNAKKLAELQALFAPLGVELVTQGSLGVPEAAEPHPTFVENALEKARHASRLTGLPALADDSGLSVDALGGAPGVLSARYATLFGGPRDDGANNEALLRQLQAVEDRRARFVCVLAALRRPDDPEPLIAMGRWDGEVLRGPRGQGGFGYDPLMWIPALGASVAELDAAVKNRHSHRAQAARELTRLMREVWLGGRG</sequence>
<protein>
    <recommendedName>
        <fullName evidence="7">dITP/XTP pyrophosphatase</fullName>
        <ecNumber evidence="7">3.6.1.66</ecNumber>
    </recommendedName>
    <alternativeName>
        <fullName evidence="7">Non-canonical purine NTP pyrophosphatase</fullName>
    </alternativeName>
    <alternativeName>
        <fullName evidence="7">Non-standard purine NTP pyrophosphatase</fullName>
    </alternativeName>
    <alternativeName>
        <fullName evidence="7">Nucleoside-triphosphate diphosphatase</fullName>
    </alternativeName>
    <alternativeName>
        <fullName evidence="7">Nucleoside-triphosphate pyrophosphatase</fullName>
        <shortName evidence="7">NTPase</shortName>
    </alternativeName>
</protein>
<feature type="active site" description="Proton acceptor" evidence="7">
    <location>
        <position position="68"/>
    </location>
</feature>
<dbReference type="Pfam" id="PF01725">
    <property type="entry name" value="Ham1p_like"/>
    <property type="match status" value="1"/>
</dbReference>
<keyword evidence="6 7" id="KW-0546">Nucleotide metabolism</keyword>
<comment type="subunit">
    <text evidence="7">Homodimer.</text>
</comment>
<dbReference type="CDD" id="cd00515">
    <property type="entry name" value="HAM1"/>
    <property type="match status" value="1"/>
</dbReference>
<dbReference type="RefSeq" id="WP_264893465.1">
    <property type="nucleotide sequence ID" value="NZ_CP110257.1"/>
</dbReference>
<dbReference type="NCBIfam" id="TIGR00042">
    <property type="entry name" value="RdgB/HAM1 family non-canonical purine NTP pyrophosphatase"/>
    <property type="match status" value="1"/>
</dbReference>
<feature type="binding site" evidence="7">
    <location>
        <begin position="182"/>
        <end position="183"/>
    </location>
    <ligand>
        <name>substrate</name>
    </ligand>
</feature>
<keyword evidence="4 7" id="KW-0378">Hydrolase</keyword>
<dbReference type="EMBL" id="CP110257">
    <property type="protein sequence ID" value="UZD55711.1"/>
    <property type="molecule type" value="Genomic_DNA"/>
</dbReference>
<evidence type="ECO:0000256" key="2">
    <source>
        <dbReference type="ARBA" id="ARBA00022723"/>
    </source>
</evidence>
<comment type="cofactor">
    <cofactor evidence="7">
        <name>Mg(2+)</name>
        <dbReference type="ChEBI" id="CHEBI:18420"/>
    </cofactor>
    <text evidence="7">Binds 1 Mg(2+) ion per subunit.</text>
</comment>
<evidence type="ECO:0000256" key="6">
    <source>
        <dbReference type="ARBA" id="ARBA00023080"/>
    </source>
</evidence>
<dbReference type="InterPro" id="IPR002637">
    <property type="entry name" value="RdgB/HAM1"/>
</dbReference>
<keyword evidence="5 7" id="KW-0460">Magnesium</keyword>
<accession>A0ABY6MUN0</accession>
<keyword evidence="2 7" id="KW-0479">Metal-binding</keyword>
<evidence type="ECO:0000256" key="4">
    <source>
        <dbReference type="ARBA" id="ARBA00022801"/>
    </source>
</evidence>
<organism evidence="9 10">
    <name type="scientific">Caldimonas aquatica</name>
    <dbReference type="NCBI Taxonomy" id="376175"/>
    <lineage>
        <taxon>Bacteria</taxon>
        <taxon>Pseudomonadati</taxon>
        <taxon>Pseudomonadota</taxon>
        <taxon>Betaproteobacteria</taxon>
        <taxon>Burkholderiales</taxon>
        <taxon>Sphaerotilaceae</taxon>
        <taxon>Caldimonas</taxon>
    </lineage>
</organism>
<dbReference type="Proteomes" id="UP001163266">
    <property type="component" value="Chromosome"/>
</dbReference>
<reference evidence="9" key="1">
    <citation type="submission" date="2022-10" db="EMBL/GenBank/DDBJ databases">
        <title>Complete genome sequence of Schlegelella aquatica LMG 23380.</title>
        <authorList>
            <person name="Musilova J."/>
            <person name="Kourilova X."/>
            <person name="Bezdicek M."/>
            <person name="Hermankova K."/>
            <person name="Obruca S."/>
            <person name="Sedlar K."/>
        </authorList>
    </citation>
    <scope>NUCLEOTIDE SEQUENCE</scope>
    <source>
        <strain evidence="9">LMG 23380</strain>
    </source>
</reference>
<evidence type="ECO:0000313" key="9">
    <source>
        <dbReference type="EMBL" id="UZD55711.1"/>
    </source>
</evidence>